<dbReference type="Proteomes" id="UP000085678">
    <property type="component" value="Unplaced"/>
</dbReference>
<evidence type="ECO:0000256" key="6">
    <source>
        <dbReference type="ARBA" id="ARBA00022490"/>
    </source>
</evidence>
<proteinExistence type="inferred from homology"/>
<evidence type="ECO:0000256" key="5">
    <source>
        <dbReference type="ARBA" id="ARBA00022481"/>
    </source>
</evidence>
<dbReference type="RefSeq" id="XP_013380083.2">
    <property type="nucleotide sequence ID" value="XM_013524629.2"/>
</dbReference>
<evidence type="ECO:0000259" key="13">
    <source>
        <dbReference type="Pfam" id="PF11566"/>
    </source>
</evidence>
<evidence type="ECO:0000256" key="9">
    <source>
        <dbReference type="ARBA" id="ARBA00022942"/>
    </source>
</evidence>
<dbReference type="InterPro" id="IPR045128">
    <property type="entry name" value="PI31-like"/>
</dbReference>
<comment type="subcellular location">
    <subcellularLocation>
        <location evidence="2">Cytoplasm</location>
    </subcellularLocation>
    <subcellularLocation>
        <location evidence="1">Endoplasmic reticulum</location>
    </subcellularLocation>
</comment>
<evidence type="ECO:0000313" key="14">
    <source>
        <dbReference type="Proteomes" id="UP000085678"/>
    </source>
</evidence>
<dbReference type="PANTHER" id="PTHR13266">
    <property type="entry name" value="PROTEASOME INHIBITOR"/>
    <property type="match status" value="1"/>
</dbReference>
<dbReference type="InParanoid" id="A0A1S3H242"/>
<dbReference type="GeneID" id="106151391"/>
<dbReference type="Gene3D" id="3.40.1000.30">
    <property type="match status" value="1"/>
</dbReference>
<evidence type="ECO:0000256" key="1">
    <source>
        <dbReference type="ARBA" id="ARBA00004240"/>
    </source>
</evidence>
<evidence type="ECO:0000256" key="3">
    <source>
        <dbReference type="ARBA" id="ARBA00006405"/>
    </source>
</evidence>
<evidence type="ECO:0000256" key="8">
    <source>
        <dbReference type="ARBA" id="ARBA00022824"/>
    </source>
</evidence>
<evidence type="ECO:0000256" key="12">
    <source>
        <dbReference type="SAM" id="MobiDB-lite"/>
    </source>
</evidence>
<feature type="domain" description="PI31 proteasome regulator N-terminal" evidence="13">
    <location>
        <begin position="14"/>
        <end position="145"/>
    </location>
</feature>
<comment type="similarity">
    <text evidence="3">Belongs to the proteasome inhibitor PI31 family.</text>
</comment>
<evidence type="ECO:0000256" key="4">
    <source>
        <dbReference type="ARBA" id="ARBA00015575"/>
    </source>
</evidence>
<dbReference type="FunCoup" id="A0A1S3H242">
    <property type="interactions" value="569"/>
</dbReference>
<feature type="region of interest" description="Disordered" evidence="12">
    <location>
        <begin position="144"/>
        <end position="272"/>
    </location>
</feature>
<dbReference type="Pfam" id="PF11566">
    <property type="entry name" value="PI31_Prot_N"/>
    <property type="match status" value="1"/>
</dbReference>
<evidence type="ECO:0000256" key="10">
    <source>
        <dbReference type="ARBA" id="ARBA00022990"/>
    </source>
</evidence>
<reference evidence="15" key="1">
    <citation type="journal article" date="2015" name="Nat. Commun.">
        <title>The Lingula genome provides insights into brachiopod evolution and the origin of phosphate biomineralization.</title>
        <authorList>
            <person name="Luo Y.J."/>
            <person name="Takeuchi T."/>
            <person name="Koyanagi R."/>
            <person name="Yamada L."/>
            <person name="Kanda M."/>
            <person name="Khalturina M."/>
            <person name="Fujie M."/>
            <person name="Yamasaki S.I."/>
            <person name="Endo K."/>
            <person name="Satoh N."/>
        </authorList>
    </citation>
    <scope>NUCLEOTIDE SEQUENCE</scope>
</reference>
<dbReference type="PANTHER" id="PTHR13266:SF1">
    <property type="entry name" value="PROTEASOME INHIBITOR PI31 SUBUNIT"/>
    <property type="match status" value="1"/>
</dbReference>
<keyword evidence="7" id="KW-0597">Phosphoprotein</keyword>
<name>A0A1S3H242_LINAN</name>
<comment type="function">
    <text evidence="11">Plays an important role in control of proteasome function. Inhibits the hydrolysis of protein and peptide substrates by the 20S proteasome. Also inhibits the activation of the proteasome by the proteasome regulatory proteins PA700 and PA28.</text>
</comment>
<reference evidence="15" key="2">
    <citation type="submission" date="2025-08" db="UniProtKB">
        <authorList>
            <consortium name="RefSeq"/>
        </authorList>
    </citation>
    <scope>IDENTIFICATION</scope>
</reference>
<dbReference type="GO" id="GO:0005783">
    <property type="term" value="C:endoplasmic reticulum"/>
    <property type="evidence" value="ECO:0007669"/>
    <property type="project" value="UniProtKB-SubCell"/>
</dbReference>
<keyword evidence="6" id="KW-0963">Cytoplasm</keyword>
<dbReference type="InterPro" id="IPR021625">
    <property type="entry name" value="PI31_Prot_N"/>
</dbReference>
<dbReference type="AlphaFoldDB" id="A0A1S3H242"/>
<protein>
    <recommendedName>
        <fullName evidence="4">Proteasome inhibitor PI31 subunit</fullName>
    </recommendedName>
</protein>
<evidence type="ECO:0000313" key="15">
    <source>
        <dbReference type="RefSeq" id="XP_013380083.2"/>
    </source>
</evidence>
<accession>A0A1S3H242</accession>
<dbReference type="OrthoDB" id="68090at2759"/>
<dbReference type="GO" id="GO:0004866">
    <property type="term" value="F:endopeptidase inhibitor activity"/>
    <property type="evidence" value="ECO:0007669"/>
    <property type="project" value="InterPro"/>
</dbReference>
<gene>
    <name evidence="15" type="primary">LOC106151391</name>
</gene>
<evidence type="ECO:0000256" key="11">
    <source>
        <dbReference type="ARBA" id="ARBA00024805"/>
    </source>
</evidence>
<dbReference type="GO" id="GO:0070628">
    <property type="term" value="F:proteasome binding"/>
    <property type="evidence" value="ECO:0007669"/>
    <property type="project" value="InterPro"/>
</dbReference>
<dbReference type="GO" id="GO:0043161">
    <property type="term" value="P:proteasome-mediated ubiquitin-dependent protein catabolic process"/>
    <property type="evidence" value="ECO:0007669"/>
    <property type="project" value="InterPro"/>
</dbReference>
<keyword evidence="5" id="KW-0488">Methylation</keyword>
<evidence type="ECO:0000256" key="2">
    <source>
        <dbReference type="ARBA" id="ARBA00004496"/>
    </source>
</evidence>
<dbReference type="GO" id="GO:0000502">
    <property type="term" value="C:proteasome complex"/>
    <property type="evidence" value="ECO:0007669"/>
    <property type="project" value="UniProtKB-KW"/>
</dbReference>
<dbReference type="STRING" id="7574.A0A1S3H242"/>
<dbReference type="FunFam" id="3.40.1000.30:FF:000002">
    <property type="entry name" value="Proteasome inhibitor PI31 subunit"/>
    <property type="match status" value="1"/>
</dbReference>
<sequence length="272" mass="29895">MANAGHELLFCSVRDQLSSAQDVVVSSLHWCLVSNDFKCIGSGERVPAHPRQSEMLPSHWNSSQDVYMLLYQHNHKTYLLKIVQMDSMLLVHLMRHEDEKITSMSIKVKDFATEDFSTFHSATKNMSKLQSRVKQELLSEFLAGNAHQRAAGSRRGQGHSRDEDDPLRIPPSHSQRSRHEWEQQNDPFAVGGADLDPFGGHPGGGGMLMDPRRGGLPGVRPDPSAGLPGRLPPGAVPPGARFDPFGPGPLGGNRAGPDPDHLPPPGYDDMFM</sequence>
<keyword evidence="9" id="KW-0647">Proteasome</keyword>
<keyword evidence="14" id="KW-1185">Reference proteome</keyword>
<organism evidence="14 15">
    <name type="scientific">Lingula anatina</name>
    <name type="common">Brachiopod</name>
    <name type="synonym">Lingula unguis</name>
    <dbReference type="NCBI Taxonomy" id="7574"/>
    <lineage>
        <taxon>Eukaryota</taxon>
        <taxon>Metazoa</taxon>
        <taxon>Spiralia</taxon>
        <taxon>Lophotrochozoa</taxon>
        <taxon>Brachiopoda</taxon>
        <taxon>Linguliformea</taxon>
        <taxon>Lingulata</taxon>
        <taxon>Lingulida</taxon>
        <taxon>Linguloidea</taxon>
        <taxon>Lingulidae</taxon>
        <taxon>Lingula</taxon>
    </lineage>
</organism>
<dbReference type="KEGG" id="lak:106151391"/>
<keyword evidence="8" id="KW-0256">Endoplasmic reticulum</keyword>
<evidence type="ECO:0000256" key="7">
    <source>
        <dbReference type="ARBA" id="ARBA00022553"/>
    </source>
</evidence>
<keyword evidence="10" id="KW-0007">Acetylation</keyword>